<protein>
    <recommendedName>
        <fullName evidence="6">S-protein homolog</fullName>
    </recommendedName>
</protein>
<accession>A0AAN8Z4G7</accession>
<comment type="caution">
    <text evidence="7">The sequence shown here is derived from an EMBL/GenBank/DDBJ whole genome shotgun (WGS) entry which is preliminary data.</text>
</comment>
<dbReference type="PANTHER" id="PTHR31232">
    <property type="match status" value="1"/>
</dbReference>
<feature type="signal peptide" evidence="6">
    <location>
        <begin position="1"/>
        <end position="25"/>
    </location>
</feature>
<dbReference type="PANTHER" id="PTHR31232:SF149">
    <property type="entry name" value="S-PROTEIN HOMOLOG"/>
    <property type="match status" value="1"/>
</dbReference>
<evidence type="ECO:0000256" key="5">
    <source>
        <dbReference type="ARBA" id="ARBA00022729"/>
    </source>
</evidence>
<keyword evidence="3 6" id="KW-0713">Self-incompatibility</keyword>
<evidence type="ECO:0000256" key="4">
    <source>
        <dbReference type="ARBA" id="ARBA00022525"/>
    </source>
</evidence>
<dbReference type="AlphaFoldDB" id="A0AAN8Z4G7"/>
<evidence type="ECO:0000256" key="3">
    <source>
        <dbReference type="ARBA" id="ARBA00022471"/>
    </source>
</evidence>
<dbReference type="Pfam" id="PF05938">
    <property type="entry name" value="Self-incomp_S1"/>
    <property type="match status" value="1"/>
</dbReference>
<evidence type="ECO:0000313" key="7">
    <source>
        <dbReference type="EMBL" id="KAK6926174.1"/>
    </source>
</evidence>
<dbReference type="EMBL" id="JBAMMX010000015">
    <property type="protein sequence ID" value="KAK6926174.1"/>
    <property type="molecule type" value="Genomic_DNA"/>
</dbReference>
<keyword evidence="8" id="KW-1185">Reference proteome</keyword>
<dbReference type="GO" id="GO:0005576">
    <property type="term" value="C:extracellular region"/>
    <property type="evidence" value="ECO:0007669"/>
    <property type="project" value="UniProtKB-SubCell"/>
</dbReference>
<keyword evidence="4 6" id="KW-0964">Secreted</keyword>
<feature type="chain" id="PRO_5042667752" description="S-protein homolog" evidence="6">
    <location>
        <begin position="26"/>
        <end position="191"/>
    </location>
</feature>
<comment type="similarity">
    <text evidence="2 6">Belongs to the plant self-incompatibility (S1) protein family.</text>
</comment>
<proteinExistence type="inferred from homology"/>
<evidence type="ECO:0000256" key="1">
    <source>
        <dbReference type="ARBA" id="ARBA00004613"/>
    </source>
</evidence>
<name>A0AAN8Z4G7_9MAGN</name>
<evidence type="ECO:0000313" key="8">
    <source>
        <dbReference type="Proteomes" id="UP001370490"/>
    </source>
</evidence>
<dbReference type="InterPro" id="IPR010264">
    <property type="entry name" value="Self-incomp_S1"/>
</dbReference>
<keyword evidence="5 6" id="KW-0732">Signal</keyword>
<dbReference type="GO" id="GO:0060320">
    <property type="term" value="P:rejection of self pollen"/>
    <property type="evidence" value="ECO:0007669"/>
    <property type="project" value="UniProtKB-KW"/>
</dbReference>
<gene>
    <name evidence="7" type="ORF">RJ641_007893</name>
</gene>
<evidence type="ECO:0000256" key="6">
    <source>
        <dbReference type="RuleBase" id="RU367044"/>
    </source>
</evidence>
<sequence>MSPQGTTPFLLVMLVISAASIQCEARWGKNRVEIHNALGDGVDLNVECRSKKGSLGPQLIHSGGYYSFKFFVWPFGDKIYLCDFKWGSESKSFAVFDQRRDRRFDYLVWKILPTGPCMLDHDQYSRCDPWTSKVVHGDIVYTPSADVILLVSSMPVKLETEVDDYSNEVIECWLMGEKCRPGGHRNWGLCI</sequence>
<comment type="subcellular location">
    <subcellularLocation>
        <location evidence="1 6">Secreted</location>
    </subcellularLocation>
</comment>
<organism evidence="7 8">
    <name type="scientific">Dillenia turbinata</name>
    <dbReference type="NCBI Taxonomy" id="194707"/>
    <lineage>
        <taxon>Eukaryota</taxon>
        <taxon>Viridiplantae</taxon>
        <taxon>Streptophyta</taxon>
        <taxon>Embryophyta</taxon>
        <taxon>Tracheophyta</taxon>
        <taxon>Spermatophyta</taxon>
        <taxon>Magnoliopsida</taxon>
        <taxon>eudicotyledons</taxon>
        <taxon>Gunneridae</taxon>
        <taxon>Pentapetalae</taxon>
        <taxon>Dilleniales</taxon>
        <taxon>Dilleniaceae</taxon>
        <taxon>Dillenia</taxon>
    </lineage>
</organism>
<dbReference type="Proteomes" id="UP001370490">
    <property type="component" value="Unassembled WGS sequence"/>
</dbReference>
<reference evidence="7 8" key="1">
    <citation type="submission" date="2023-12" db="EMBL/GenBank/DDBJ databases">
        <title>A high-quality genome assembly for Dillenia turbinata (Dilleniales).</title>
        <authorList>
            <person name="Chanderbali A."/>
        </authorList>
    </citation>
    <scope>NUCLEOTIDE SEQUENCE [LARGE SCALE GENOMIC DNA]</scope>
    <source>
        <strain evidence="7">LSX21</strain>
        <tissue evidence="7">Leaf</tissue>
    </source>
</reference>
<evidence type="ECO:0000256" key="2">
    <source>
        <dbReference type="ARBA" id="ARBA00005581"/>
    </source>
</evidence>